<dbReference type="GO" id="GO:0005737">
    <property type="term" value="C:cytoplasm"/>
    <property type="evidence" value="ECO:0007669"/>
    <property type="project" value="UniProtKB-SubCell"/>
</dbReference>
<dbReference type="Gene3D" id="1.10.10.10">
    <property type="entry name" value="Winged helix-like DNA-binding domain superfamily/Winged helix DNA-binding domain"/>
    <property type="match status" value="3"/>
</dbReference>
<dbReference type="AlphaFoldDB" id="A0A8J7JY57"/>
<organism evidence="8 9">
    <name type="scientific">Pontibacterium sinense</name>
    <dbReference type="NCBI Taxonomy" id="2781979"/>
    <lineage>
        <taxon>Bacteria</taxon>
        <taxon>Pseudomonadati</taxon>
        <taxon>Pseudomonadota</taxon>
        <taxon>Gammaproteobacteria</taxon>
        <taxon>Oceanospirillales</taxon>
        <taxon>Oceanospirillaceae</taxon>
        <taxon>Pontibacterium</taxon>
    </lineage>
</organism>
<evidence type="ECO:0000259" key="6">
    <source>
        <dbReference type="Pfam" id="PF02631"/>
    </source>
</evidence>
<evidence type="ECO:0000259" key="7">
    <source>
        <dbReference type="Pfam" id="PF21981"/>
    </source>
</evidence>
<dbReference type="InterPro" id="IPR053924">
    <property type="entry name" value="RecX_HTH_2nd"/>
</dbReference>
<dbReference type="PANTHER" id="PTHR33602">
    <property type="entry name" value="REGULATORY PROTEIN RECX FAMILY PROTEIN"/>
    <property type="match status" value="1"/>
</dbReference>
<dbReference type="PANTHER" id="PTHR33602:SF1">
    <property type="entry name" value="REGULATORY PROTEIN RECX FAMILY PROTEIN"/>
    <property type="match status" value="1"/>
</dbReference>
<dbReference type="HAMAP" id="MF_01114">
    <property type="entry name" value="RecX"/>
    <property type="match status" value="1"/>
</dbReference>
<evidence type="ECO:0000256" key="3">
    <source>
        <dbReference type="ARBA" id="ARBA00018111"/>
    </source>
</evidence>
<name>A0A8J7JY57_9GAMM</name>
<dbReference type="Pfam" id="PF02631">
    <property type="entry name" value="RecX_HTH2"/>
    <property type="match status" value="1"/>
</dbReference>
<keyword evidence="4 5" id="KW-0963">Cytoplasm</keyword>
<protein>
    <recommendedName>
        <fullName evidence="3 5">Regulatory protein RecX</fullName>
    </recommendedName>
</protein>
<keyword evidence="9" id="KW-1185">Reference proteome</keyword>
<dbReference type="InterPro" id="IPR003783">
    <property type="entry name" value="Regulatory_RecX"/>
</dbReference>
<evidence type="ECO:0000256" key="1">
    <source>
        <dbReference type="ARBA" id="ARBA00004496"/>
    </source>
</evidence>
<feature type="domain" description="RecX second three-helical" evidence="6">
    <location>
        <begin position="52"/>
        <end position="87"/>
    </location>
</feature>
<dbReference type="InterPro" id="IPR053925">
    <property type="entry name" value="RecX_HTH_3rd"/>
</dbReference>
<evidence type="ECO:0000256" key="5">
    <source>
        <dbReference type="HAMAP-Rule" id="MF_01114"/>
    </source>
</evidence>
<comment type="function">
    <text evidence="5">Modulates RecA activity.</text>
</comment>
<dbReference type="EMBL" id="JADEYS010000001">
    <property type="protein sequence ID" value="MBE9396074.1"/>
    <property type="molecule type" value="Genomic_DNA"/>
</dbReference>
<dbReference type="Pfam" id="PF21981">
    <property type="entry name" value="RecX_HTH3"/>
    <property type="match status" value="1"/>
</dbReference>
<dbReference type="GO" id="GO:0006282">
    <property type="term" value="P:regulation of DNA repair"/>
    <property type="evidence" value="ECO:0007669"/>
    <property type="project" value="UniProtKB-UniRule"/>
</dbReference>
<proteinExistence type="inferred from homology"/>
<dbReference type="Proteomes" id="UP000640333">
    <property type="component" value="Unassembled WGS sequence"/>
</dbReference>
<evidence type="ECO:0000313" key="9">
    <source>
        <dbReference type="Proteomes" id="UP000640333"/>
    </source>
</evidence>
<reference evidence="8" key="1">
    <citation type="submission" date="2020-10" db="EMBL/GenBank/DDBJ databases">
        <title>Bacterium isolated from coastal waters sediment.</title>
        <authorList>
            <person name="Chen R.-J."/>
            <person name="Lu D.-C."/>
            <person name="Zhu K.-L."/>
            <person name="Du Z.-J."/>
        </authorList>
    </citation>
    <scope>NUCLEOTIDE SEQUENCE</scope>
    <source>
        <strain evidence="8">N1Y112</strain>
    </source>
</reference>
<evidence type="ECO:0000313" key="8">
    <source>
        <dbReference type="EMBL" id="MBE9396074.1"/>
    </source>
</evidence>
<comment type="subcellular location">
    <subcellularLocation>
        <location evidence="1 5">Cytoplasm</location>
    </subcellularLocation>
</comment>
<evidence type="ECO:0000256" key="4">
    <source>
        <dbReference type="ARBA" id="ARBA00022490"/>
    </source>
</evidence>
<comment type="caution">
    <text evidence="8">The sequence shown here is derived from an EMBL/GenBank/DDBJ whole genome shotgun (WGS) entry which is preliminary data.</text>
</comment>
<sequence>MEIQQEIKLAVMRLLARRDYCRYEVEQKYARKYPADDLDLVLDALEQDGYLSDERFVGAFVRNKLSQSYGLKRISFDLKQKKIPDSLLMRVLDELEPDWFELAQDAWARRFREPPAGDYKVFGKQMRYLLQRGFSMDEARAAIESAGEIKD</sequence>
<dbReference type="RefSeq" id="WP_193951615.1">
    <property type="nucleotide sequence ID" value="NZ_JADEYS010000001.1"/>
</dbReference>
<gene>
    <name evidence="5" type="primary">recX</name>
    <name evidence="8" type="ORF">IOQ59_02230</name>
</gene>
<dbReference type="InterPro" id="IPR036388">
    <property type="entry name" value="WH-like_DNA-bd_sf"/>
</dbReference>
<evidence type="ECO:0000256" key="2">
    <source>
        <dbReference type="ARBA" id="ARBA00009695"/>
    </source>
</evidence>
<accession>A0A8J7JY57</accession>
<feature type="domain" description="RecX third three-helical" evidence="7">
    <location>
        <begin position="98"/>
        <end position="143"/>
    </location>
</feature>
<comment type="similarity">
    <text evidence="2 5">Belongs to the RecX family.</text>
</comment>